<dbReference type="Proteomes" id="UP000291144">
    <property type="component" value="Unassembled WGS sequence"/>
</dbReference>
<sequence>MRDADQEVPRQRHSQTHRRCRRAAAARGHRPPPARDRPPGPPASPLPRRSRRAAPSRWTPWSWGALQREPWQDPVWSRRSRPVPRPPLFSPGCSAARSAGGCRRSTVAIGWNAGPGRV</sequence>
<evidence type="ECO:0000313" key="2">
    <source>
        <dbReference type="EMBL" id="TCC65703.1"/>
    </source>
</evidence>
<organism evidence="2 3">
    <name type="scientific">Kribbella pittospori</name>
    <dbReference type="NCBI Taxonomy" id="722689"/>
    <lineage>
        <taxon>Bacteria</taxon>
        <taxon>Bacillati</taxon>
        <taxon>Actinomycetota</taxon>
        <taxon>Actinomycetes</taxon>
        <taxon>Propionibacteriales</taxon>
        <taxon>Kribbellaceae</taxon>
        <taxon>Kribbella</taxon>
    </lineage>
</organism>
<protein>
    <submittedName>
        <fullName evidence="2">Uncharacterized protein</fullName>
    </submittedName>
</protein>
<name>A0A4R0KX72_9ACTN</name>
<gene>
    <name evidence="2" type="ORF">E0H73_01850</name>
</gene>
<evidence type="ECO:0000256" key="1">
    <source>
        <dbReference type="SAM" id="MobiDB-lite"/>
    </source>
</evidence>
<accession>A0A4R0KX72</accession>
<comment type="caution">
    <text evidence="2">The sequence shown here is derived from an EMBL/GenBank/DDBJ whole genome shotgun (WGS) entry which is preliminary data.</text>
</comment>
<dbReference type="EMBL" id="SJKB01000001">
    <property type="protein sequence ID" value="TCC65703.1"/>
    <property type="molecule type" value="Genomic_DNA"/>
</dbReference>
<keyword evidence="3" id="KW-1185">Reference proteome</keyword>
<dbReference type="AlphaFoldDB" id="A0A4R0KX72"/>
<evidence type="ECO:0000313" key="3">
    <source>
        <dbReference type="Proteomes" id="UP000291144"/>
    </source>
</evidence>
<proteinExistence type="predicted"/>
<reference evidence="2 3" key="1">
    <citation type="submission" date="2019-02" db="EMBL/GenBank/DDBJ databases">
        <title>Kribbella capetownensis sp. nov. and Kribbella speibonae sp. nov., isolated from soil.</title>
        <authorList>
            <person name="Curtis S.M."/>
            <person name="Norton I."/>
            <person name="Everest G.J."/>
            <person name="Meyers P.R."/>
        </authorList>
    </citation>
    <scope>NUCLEOTIDE SEQUENCE [LARGE SCALE GENOMIC DNA]</scope>
    <source>
        <strain evidence="2 3">NRRL B-24813</strain>
    </source>
</reference>
<feature type="compositionally biased region" description="Basic and acidic residues" evidence="1">
    <location>
        <begin position="1"/>
        <end position="10"/>
    </location>
</feature>
<feature type="compositionally biased region" description="Basic residues" evidence="1">
    <location>
        <begin position="11"/>
        <end position="32"/>
    </location>
</feature>
<feature type="region of interest" description="Disordered" evidence="1">
    <location>
        <begin position="1"/>
        <end position="99"/>
    </location>
</feature>